<feature type="domain" description="BD-FAE-like" evidence="3">
    <location>
        <begin position="68"/>
        <end position="254"/>
    </location>
</feature>
<proteinExistence type="predicted"/>
<keyword evidence="1 4" id="KW-0378">Hydrolase</keyword>
<dbReference type="EMBL" id="LROM01000061">
    <property type="protein sequence ID" value="OFA07362.1"/>
    <property type="molecule type" value="Genomic_DNA"/>
</dbReference>
<dbReference type="GO" id="GO:0046555">
    <property type="term" value="F:acetylxylan esterase activity"/>
    <property type="evidence" value="ECO:0007669"/>
    <property type="project" value="UniProtKB-EC"/>
</dbReference>
<evidence type="ECO:0000256" key="2">
    <source>
        <dbReference type="SAM" id="SignalP"/>
    </source>
</evidence>
<keyword evidence="2" id="KW-0732">Signal</keyword>
<evidence type="ECO:0000256" key="1">
    <source>
        <dbReference type="ARBA" id="ARBA00022801"/>
    </source>
</evidence>
<feature type="signal peptide" evidence="2">
    <location>
        <begin position="1"/>
        <end position="21"/>
    </location>
</feature>
<comment type="caution">
    <text evidence="4">The sequence shown here is derived from an EMBL/GenBank/DDBJ whole genome shotgun (WGS) entry which is preliminary data.</text>
</comment>
<dbReference type="RefSeq" id="WP_070247015.1">
    <property type="nucleotide sequence ID" value="NZ_LROM01000061.1"/>
</dbReference>
<dbReference type="SUPFAM" id="SSF53474">
    <property type="entry name" value="alpha/beta-Hydrolases"/>
    <property type="match status" value="1"/>
</dbReference>
<dbReference type="Proteomes" id="UP000175989">
    <property type="component" value="Unassembled WGS sequence"/>
</dbReference>
<organism evidence="4 5">
    <name type="scientific">Duganella phyllosphaerae</name>
    <dbReference type="NCBI Taxonomy" id="762836"/>
    <lineage>
        <taxon>Bacteria</taxon>
        <taxon>Pseudomonadati</taxon>
        <taxon>Pseudomonadota</taxon>
        <taxon>Betaproteobacteria</taxon>
        <taxon>Burkholderiales</taxon>
        <taxon>Oxalobacteraceae</taxon>
        <taxon>Telluria group</taxon>
        <taxon>Duganella</taxon>
    </lineage>
</organism>
<dbReference type="OrthoDB" id="9771666at2"/>
<accession>A0A1E7X4B6</accession>
<reference evidence="5" key="1">
    <citation type="journal article" date="2016" name="Front. Microbiol.">
        <title>Molecular Keys to the Janthinobacterium and Duganella spp. Interaction with the Plant Pathogen Fusarium graminearum.</title>
        <authorList>
            <person name="Haack F.S."/>
            <person name="Poehlein A."/>
            <person name="Kroger C."/>
            <person name="Voigt C.A."/>
            <person name="Piepenbring M."/>
            <person name="Bode H.B."/>
            <person name="Daniel R."/>
            <person name="Schafer W."/>
            <person name="Streit W.R."/>
        </authorList>
    </citation>
    <scope>NUCLEOTIDE SEQUENCE [LARGE SCALE GENOMIC DNA]</scope>
    <source>
        <strain evidence="5">T54</strain>
    </source>
</reference>
<sequence>MKKTLIALLLTLTVGAGTAHADSNVMTLWPEGVPGAKAIGPEKIGGGYNSNVTDASLTRIGPAVDRPNGTAVIICPGGGYVRMSTAREGEQYGKWLSTLGVTAYVLKYRMQEYGHPAPLQDVLRAVRTLRSRAAELGIDPARIGVMGSSAGGHLAASAGTLFDHPLGRTGAPLDATSARPDFLMLMYPVITMKDPAAHAGSRKALLGASPAPESIALMSLENQVTSNTPPTLLIHTQEDQAVPVENSILFYQALTRAKVPAEMYLFEHGSHGMGMRDGLGTTSLWPRRAEEWLRERGLLTPSNAVVKPQAK</sequence>
<protein>
    <submittedName>
        <fullName evidence="4">Acetylxylan esterase</fullName>
        <ecNumber evidence="4">3.1.1.72</ecNumber>
    </submittedName>
</protein>
<dbReference type="AlphaFoldDB" id="A0A1E7X4B6"/>
<dbReference type="InterPro" id="IPR050300">
    <property type="entry name" value="GDXG_lipolytic_enzyme"/>
</dbReference>
<dbReference type="PANTHER" id="PTHR48081">
    <property type="entry name" value="AB HYDROLASE SUPERFAMILY PROTEIN C4A8.06C"/>
    <property type="match status" value="1"/>
</dbReference>
<feature type="chain" id="PRO_5009208327" evidence="2">
    <location>
        <begin position="22"/>
        <end position="311"/>
    </location>
</feature>
<dbReference type="InterPro" id="IPR029058">
    <property type="entry name" value="AB_hydrolase_fold"/>
</dbReference>
<evidence type="ECO:0000259" key="3">
    <source>
        <dbReference type="Pfam" id="PF20434"/>
    </source>
</evidence>
<dbReference type="EC" id="3.1.1.72" evidence="4"/>
<keyword evidence="5" id="KW-1185">Reference proteome</keyword>
<dbReference type="InterPro" id="IPR049492">
    <property type="entry name" value="BD-FAE-like_dom"/>
</dbReference>
<name>A0A1E7X4B6_9BURK</name>
<dbReference type="PANTHER" id="PTHR48081:SF6">
    <property type="entry name" value="PEPTIDASE S9 PROLYL OLIGOPEPTIDASE CATALYTIC DOMAIN-CONTAINING PROTEIN"/>
    <property type="match status" value="1"/>
</dbReference>
<gene>
    <name evidence="4" type="primary">axeA1_1</name>
    <name evidence="4" type="ORF">DUPY_12930</name>
</gene>
<dbReference type="PATRIC" id="fig|762836.4.peg.1349"/>
<dbReference type="Gene3D" id="3.40.50.1820">
    <property type="entry name" value="alpha/beta hydrolase"/>
    <property type="match status" value="1"/>
</dbReference>
<dbReference type="Pfam" id="PF20434">
    <property type="entry name" value="BD-FAE"/>
    <property type="match status" value="1"/>
</dbReference>
<evidence type="ECO:0000313" key="5">
    <source>
        <dbReference type="Proteomes" id="UP000175989"/>
    </source>
</evidence>
<evidence type="ECO:0000313" key="4">
    <source>
        <dbReference type="EMBL" id="OFA07362.1"/>
    </source>
</evidence>